<proteinExistence type="inferred from homology"/>
<dbReference type="SUPFAM" id="SSF55781">
    <property type="entry name" value="GAF domain-like"/>
    <property type="match status" value="1"/>
</dbReference>
<dbReference type="InterPro" id="IPR029016">
    <property type="entry name" value="GAF-like_dom_sf"/>
</dbReference>
<dbReference type="Pfam" id="PF13556">
    <property type="entry name" value="HTH_30"/>
    <property type="match status" value="1"/>
</dbReference>
<evidence type="ECO:0000313" key="4">
    <source>
        <dbReference type="EMBL" id="GAA1249301.1"/>
    </source>
</evidence>
<evidence type="ECO:0000256" key="1">
    <source>
        <dbReference type="ARBA" id="ARBA00006754"/>
    </source>
</evidence>
<protein>
    <submittedName>
        <fullName evidence="4">GAF domain-containing protein</fullName>
    </submittedName>
</protein>
<dbReference type="RefSeq" id="WP_301297390.1">
    <property type="nucleotide sequence ID" value="NZ_BAAALN010000016.1"/>
</dbReference>
<dbReference type="Proteomes" id="UP001500653">
    <property type="component" value="Unassembled WGS sequence"/>
</dbReference>
<dbReference type="EMBL" id="BAAALN010000016">
    <property type="protein sequence ID" value="GAA1249301.1"/>
    <property type="molecule type" value="Genomic_DNA"/>
</dbReference>
<name>A0ABN1WGQ7_9PSEU</name>
<dbReference type="InterPro" id="IPR041522">
    <property type="entry name" value="CdaR_GGDEF"/>
</dbReference>
<accession>A0ABN1WGQ7</accession>
<sequence length="593" mass="63382">MPIPEEARDSTEDLLEEYQRRTRELAALFDTAGDLSSIRDVDEVLAAIVRRSRQLLASDTAYLMLIDRERSDTFMRVSDGTQTPEFMSIRLAYGEGLGGLVATTGSPQWTSDYQSDPRFAESIVPVVRAEALEAILGVPLKIGTMVIGVLFAADRSPRVYQHSEVALLSSLASHAAIALENASLFQETQQAVVRLEKANAQIEEHNRMLERAADLHERLTELVATGASIIELAEAVATGIGGSVLVTDATGAPLTPLENAPSPPDPAVLAEISDRSVAVPQAEVGPLRIAPVHAGTTRLGFVVFAGRQLDDDDVRALESAAMVTALLLTDLRAHEEARSRLAGELFAEIASHPETEQRIRARAAASGLALADPPYSVAVAIEADYAEASSQPPRSALGKDLTGIALDRAGLAQVTASHVAVILPSADSAQLADDLATQLTETAGKPITIGAVGPFDTLADASAGLSRALNCAKILMRIGRQGTGATPEQLGMYTLLFSDTGRGQIEEFVWEVIGPVLSDDTGREGSLARTLEAYLECGAQPGQAAKELFIHVNTLYKRLERVDRLLGAGWRRGEQLLQVHLALRLATLLETME</sequence>
<dbReference type="Gene3D" id="3.30.450.40">
    <property type="match status" value="1"/>
</dbReference>
<comment type="caution">
    <text evidence="4">The sequence shown here is derived from an EMBL/GenBank/DDBJ whole genome shotgun (WGS) entry which is preliminary data.</text>
</comment>
<dbReference type="InterPro" id="IPR003018">
    <property type="entry name" value="GAF"/>
</dbReference>
<dbReference type="InterPro" id="IPR051448">
    <property type="entry name" value="CdaR-like_regulators"/>
</dbReference>
<gene>
    <name evidence="4" type="ORF">GCM10009676_39760</name>
</gene>
<dbReference type="Pfam" id="PF13185">
    <property type="entry name" value="GAF_2"/>
    <property type="match status" value="1"/>
</dbReference>
<dbReference type="SMART" id="SM00065">
    <property type="entry name" value="GAF"/>
    <property type="match status" value="1"/>
</dbReference>
<comment type="similarity">
    <text evidence="1">Belongs to the CdaR family.</text>
</comment>
<evidence type="ECO:0000256" key="2">
    <source>
        <dbReference type="SAM" id="Coils"/>
    </source>
</evidence>
<dbReference type="InterPro" id="IPR042070">
    <property type="entry name" value="PucR_C-HTH_sf"/>
</dbReference>
<keyword evidence="2" id="KW-0175">Coiled coil</keyword>
<dbReference type="PANTHER" id="PTHR33744">
    <property type="entry name" value="CARBOHYDRATE DIACID REGULATOR"/>
    <property type="match status" value="1"/>
</dbReference>
<dbReference type="Gene3D" id="1.10.10.2840">
    <property type="entry name" value="PucR C-terminal helix-turn-helix domain"/>
    <property type="match status" value="1"/>
</dbReference>
<organism evidence="4 5">
    <name type="scientific">Prauserella halophila</name>
    <dbReference type="NCBI Taxonomy" id="185641"/>
    <lineage>
        <taxon>Bacteria</taxon>
        <taxon>Bacillati</taxon>
        <taxon>Actinomycetota</taxon>
        <taxon>Actinomycetes</taxon>
        <taxon>Pseudonocardiales</taxon>
        <taxon>Pseudonocardiaceae</taxon>
        <taxon>Prauserella</taxon>
    </lineage>
</organism>
<reference evidence="4 5" key="1">
    <citation type="journal article" date="2019" name="Int. J. Syst. Evol. Microbiol.">
        <title>The Global Catalogue of Microorganisms (GCM) 10K type strain sequencing project: providing services to taxonomists for standard genome sequencing and annotation.</title>
        <authorList>
            <consortium name="The Broad Institute Genomics Platform"/>
            <consortium name="The Broad Institute Genome Sequencing Center for Infectious Disease"/>
            <person name="Wu L."/>
            <person name="Ma J."/>
        </authorList>
    </citation>
    <scope>NUCLEOTIDE SEQUENCE [LARGE SCALE GENOMIC DNA]</scope>
    <source>
        <strain evidence="4 5">JCM 13023</strain>
    </source>
</reference>
<dbReference type="PANTHER" id="PTHR33744:SF1">
    <property type="entry name" value="DNA-BINDING TRANSCRIPTIONAL ACTIVATOR ADER"/>
    <property type="match status" value="1"/>
</dbReference>
<feature type="coiled-coil region" evidence="2">
    <location>
        <begin position="185"/>
        <end position="222"/>
    </location>
</feature>
<evidence type="ECO:0000313" key="5">
    <source>
        <dbReference type="Proteomes" id="UP001500653"/>
    </source>
</evidence>
<keyword evidence="5" id="KW-1185">Reference proteome</keyword>
<dbReference type="Pfam" id="PF17853">
    <property type="entry name" value="GGDEF_2"/>
    <property type="match status" value="1"/>
</dbReference>
<evidence type="ECO:0000259" key="3">
    <source>
        <dbReference type="SMART" id="SM00065"/>
    </source>
</evidence>
<feature type="domain" description="GAF" evidence="3">
    <location>
        <begin position="40"/>
        <end position="189"/>
    </location>
</feature>
<dbReference type="InterPro" id="IPR025736">
    <property type="entry name" value="PucR_C-HTH_dom"/>
</dbReference>